<comment type="caution">
    <text evidence="1">The sequence shown here is derived from an EMBL/GenBank/DDBJ whole genome shotgun (WGS) entry which is preliminary data.</text>
</comment>
<gene>
    <name evidence="1" type="ORF">LARSCL_LOCUS6969</name>
</gene>
<proteinExistence type="predicted"/>
<dbReference type="Proteomes" id="UP001497382">
    <property type="component" value="Unassembled WGS sequence"/>
</dbReference>
<evidence type="ECO:0000313" key="1">
    <source>
        <dbReference type="EMBL" id="CAL1273574.1"/>
    </source>
</evidence>
<dbReference type="AlphaFoldDB" id="A0AAV1ZP27"/>
<sequence length="53" mass="6190">MKSTALLANHRRFVLTYLLHNRSAGLLAQRWAIKVRCFCGWMISGIIRKDLKM</sequence>
<evidence type="ECO:0000313" key="2">
    <source>
        <dbReference type="Proteomes" id="UP001497382"/>
    </source>
</evidence>
<name>A0AAV1ZP27_9ARAC</name>
<dbReference type="EMBL" id="CAXIEN010000068">
    <property type="protein sequence ID" value="CAL1273574.1"/>
    <property type="molecule type" value="Genomic_DNA"/>
</dbReference>
<protein>
    <submittedName>
        <fullName evidence="1">Uncharacterized protein</fullName>
    </submittedName>
</protein>
<organism evidence="1 2">
    <name type="scientific">Larinioides sclopetarius</name>
    <dbReference type="NCBI Taxonomy" id="280406"/>
    <lineage>
        <taxon>Eukaryota</taxon>
        <taxon>Metazoa</taxon>
        <taxon>Ecdysozoa</taxon>
        <taxon>Arthropoda</taxon>
        <taxon>Chelicerata</taxon>
        <taxon>Arachnida</taxon>
        <taxon>Araneae</taxon>
        <taxon>Araneomorphae</taxon>
        <taxon>Entelegynae</taxon>
        <taxon>Araneoidea</taxon>
        <taxon>Araneidae</taxon>
        <taxon>Larinioides</taxon>
    </lineage>
</organism>
<accession>A0AAV1ZP27</accession>
<keyword evidence="2" id="KW-1185">Reference proteome</keyword>
<reference evidence="1 2" key="1">
    <citation type="submission" date="2024-04" db="EMBL/GenBank/DDBJ databases">
        <authorList>
            <person name="Rising A."/>
            <person name="Reimegard J."/>
            <person name="Sonavane S."/>
            <person name="Akerstrom W."/>
            <person name="Nylinder S."/>
            <person name="Hedman E."/>
            <person name="Kallberg Y."/>
        </authorList>
    </citation>
    <scope>NUCLEOTIDE SEQUENCE [LARGE SCALE GENOMIC DNA]</scope>
</reference>